<sequence length="809" mass="83624">MHKGSPLVRLQAHRPASFFEIKKKGRPVTQCEHCRELRKTKQVHVKCICEAKEPPPPSAAPKKKGTPTLPAHAAFPHGVPDAGSATTSDSDHGGSTKSASASGSGGCSCKTTGGACNCCTPRTRPGAGARRRSEPPRPTGLSAPPTTSPTLSSPTNSNLNIVASPVVPATPHPTPLPSPNPNPNGTGSGGAILPARPPSHHILARIAELRPVLPRLSARDAALMQAGQHDLFHHSPGHPHHHQSCHGEHFSPYGRAYEHALMHPADYSSDASTSSAGFYQQDARSVESLLSVGSLASVTSHRSAASQPSAVGRSQKSVTQKSLSQKSHSQKSPSYDGNANGIFGNASTNSNSNEVDWRLPPSLSRSSASYTAASNSESYDNASAAFAPRPRSEGDEGYTLNNAAADATAAAWAPRPRSEAAAAHPRSGSDPSPLAADVRTCGSPTKANDGGRQCADPAQCGGACLDCTILQLPDFAAVVGFGAGAGGPGAVYNKEGYRFSNDNDKTEEDYRFDNNDGVPLALDGYAADDATALAYRKSYSNADLDLGELDGYNRDLGELELEGYDLDLAQEGYDLDLGRDMNIDALEQQRQSAAIDEWIREVGALPPPQTPFDAFEHASHAFEGHDANPNPNPNLNATANGPSSAKVEFDGMEFDVGQAWMFDVGGASEGPDGNSDAIQMPVPMQGLTGADVSMPQGGAFLTVPGPVAGAHGRSRSSSSASSEVSIPGASASIGVGLGLSAGGVGGVSVVGAALGVAVPALDPHPLHTTSTSTGMNMSSSSPPPPVPVPALLYPPPLPAGYMDDSMLFF</sequence>
<evidence type="ECO:0000313" key="3">
    <source>
        <dbReference type="Proteomes" id="UP000620124"/>
    </source>
</evidence>
<keyword evidence="3" id="KW-1185">Reference proteome</keyword>
<feature type="compositionally biased region" description="Low complexity" evidence="1">
    <location>
        <begin position="320"/>
        <end position="334"/>
    </location>
</feature>
<feature type="region of interest" description="Disordered" evidence="1">
    <location>
        <begin position="120"/>
        <end position="196"/>
    </location>
</feature>
<feature type="region of interest" description="Disordered" evidence="1">
    <location>
        <begin position="51"/>
        <end position="107"/>
    </location>
</feature>
<dbReference type="Proteomes" id="UP000620124">
    <property type="component" value="Unassembled WGS sequence"/>
</dbReference>
<gene>
    <name evidence="2" type="ORF">MVEN_01807300</name>
</gene>
<dbReference type="EMBL" id="JACAZI010000017">
    <property type="protein sequence ID" value="KAF7342194.1"/>
    <property type="molecule type" value="Genomic_DNA"/>
</dbReference>
<feature type="region of interest" description="Disordered" evidence="1">
    <location>
        <begin position="301"/>
        <end position="359"/>
    </location>
</feature>
<accession>A0A8H6XK96</accession>
<feature type="region of interest" description="Disordered" evidence="1">
    <location>
        <begin position="379"/>
        <end position="398"/>
    </location>
</feature>
<feature type="region of interest" description="Disordered" evidence="1">
    <location>
        <begin position="409"/>
        <end position="453"/>
    </location>
</feature>
<dbReference type="OrthoDB" id="5600085at2759"/>
<evidence type="ECO:0000256" key="1">
    <source>
        <dbReference type="SAM" id="MobiDB-lite"/>
    </source>
</evidence>
<organism evidence="2 3">
    <name type="scientific">Mycena venus</name>
    <dbReference type="NCBI Taxonomy" id="2733690"/>
    <lineage>
        <taxon>Eukaryota</taxon>
        <taxon>Fungi</taxon>
        <taxon>Dikarya</taxon>
        <taxon>Basidiomycota</taxon>
        <taxon>Agaricomycotina</taxon>
        <taxon>Agaricomycetes</taxon>
        <taxon>Agaricomycetidae</taxon>
        <taxon>Agaricales</taxon>
        <taxon>Marasmiineae</taxon>
        <taxon>Mycenaceae</taxon>
        <taxon>Mycena</taxon>
    </lineage>
</organism>
<feature type="compositionally biased region" description="Low complexity" evidence="1">
    <location>
        <begin position="139"/>
        <end position="167"/>
    </location>
</feature>
<evidence type="ECO:0000313" key="2">
    <source>
        <dbReference type="EMBL" id="KAF7342194.1"/>
    </source>
</evidence>
<comment type="caution">
    <text evidence="2">The sequence shown here is derived from an EMBL/GenBank/DDBJ whole genome shotgun (WGS) entry which is preliminary data.</text>
</comment>
<feature type="compositionally biased region" description="Low complexity" evidence="1">
    <location>
        <begin position="95"/>
        <end position="107"/>
    </location>
</feature>
<proteinExistence type="predicted"/>
<protein>
    <submittedName>
        <fullName evidence="2">ACE1 transcriptional factor</fullName>
    </submittedName>
</protein>
<name>A0A8H6XK96_9AGAR</name>
<feature type="compositionally biased region" description="Polar residues" evidence="1">
    <location>
        <begin position="345"/>
        <end position="354"/>
    </location>
</feature>
<reference evidence="2" key="1">
    <citation type="submission" date="2020-05" db="EMBL/GenBank/DDBJ databases">
        <title>Mycena genomes resolve the evolution of fungal bioluminescence.</title>
        <authorList>
            <person name="Tsai I.J."/>
        </authorList>
    </citation>
    <scope>NUCLEOTIDE SEQUENCE</scope>
    <source>
        <strain evidence="2">CCC161011</strain>
    </source>
</reference>
<dbReference type="AlphaFoldDB" id="A0A8H6XK96"/>
<feature type="compositionally biased region" description="Polar residues" evidence="1">
    <location>
        <begin position="301"/>
        <end position="319"/>
    </location>
</feature>
<feature type="compositionally biased region" description="Pro residues" evidence="1">
    <location>
        <begin position="168"/>
        <end position="182"/>
    </location>
</feature>